<evidence type="ECO:0000313" key="1">
    <source>
        <dbReference type="EMBL" id="TCE46251.1"/>
    </source>
</evidence>
<gene>
    <name evidence="1" type="ORF">MCC10044_0371</name>
</gene>
<sequence>MAKDTRYTPEFKAKAVRLLAESRSSYSSETNAISAVAKDPGIAPESLRR</sequence>
<dbReference type="InterPro" id="IPR036388">
    <property type="entry name" value="WH-like_DNA-bd_sf"/>
</dbReference>
<comment type="caution">
    <text evidence="1">The sequence shown here is derived from an EMBL/GenBank/DDBJ whole genome shotgun (WGS) entry which is preliminary data.</text>
</comment>
<dbReference type="Proteomes" id="UP000293319">
    <property type="component" value="Unassembled WGS sequence"/>
</dbReference>
<dbReference type="EMBL" id="SHQV01000004">
    <property type="protein sequence ID" value="TCE46251.1"/>
    <property type="molecule type" value="Genomic_DNA"/>
</dbReference>
<accession>A0AB74HEJ1</accession>
<dbReference type="Gene3D" id="1.10.10.10">
    <property type="entry name" value="Winged helix-like DNA-binding domain superfamily/Winged helix DNA-binding domain"/>
    <property type="match status" value="1"/>
</dbReference>
<evidence type="ECO:0000313" key="2">
    <source>
        <dbReference type="Proteomes" id="UP000293319"/>
    </source>
</evidence>
<organism evidence="1 2">
    <name type="scientific">Bifidobacterium longum subsp. longum</name>
    <dbReference type="NCBI Taxonomy" id="1679"/>
    <lineage>
        <taxon>Bacteria</taxon>
        <taxon>Bacillati</taxon>
        <taxon>Actinomycetota</taxon>
        <taxon>Actinomycetes</taxon>
        <taxon>Bifidobacteriales</taxon>
        <taxon>Bifidobacteriaceae</taxon>
        <taxon>Bifidobacterium</taxon>
    </lineage>
</organism>
<proteinExistence type="predicted"/>
<reference evidence="1 2" key="1">
    <citation type="journal article" date="2018" name="Sci. Rep.">
        <title>Genomic diversity and distribution of Bifidobacterium longum subsp. longum across the human lifespan.</title>
        <authorList>
            <person name="Odamaki T."/>
            <person name="Bottacini F."/>
            <person name="Kato K."/>
            <person name="Mitsuyama E."/>
            <person name="Yoshida K."/>
            <person name="Horigome A."/>
            <person name="Xiao J.Z."/>
            <person name="van Sinderen D."/>
        </authorList>
    </citation>
    <scope>NUCLEOTIDE SEQUENCE [LARGE SCALE GENOMIC DNA]</scope>
    <source>
        <strain evidence="1 2">MCC10044</strain>
    </source>
</reference>
<name>A0AB74HEJ1_BIFLL</name>
<dbReference type="GO" id="GO:0004803">
    <property type="term" value="F:transposase activity"/>
    <property type="evidence" value="ECO:0007669"/>
    <property type="project" value="InterPro"/>
</dbReference>
<dbReference type="GO" id="GO:0003677">
    <property type="term" value="F:DNA binding"/>
    <property type="evidence" value="ECO:0007669"/>
    <property type="project" value="InterPro"/>
</dbReference>
<dbReference type="GO" id="GO:0006313">
    <property type="term" value="P:DNA transposition"/>
    <property type="evidence" value="ECO:0007669"/>
    <property type="project" value="InterPro"/>
</dbReference>
<dbReference type="AlphaFoldDB" id="A0AB74HEJ1"/>
<protein>
    <submittedName>
        <fullName evidence="1">IS3 family transposase</fullName>
    </submittedName>
</protein>